<accession>A0A6J6QMT0</accession>
<evidence type="ECO:0000259" key="3">
    <source>
        <dbReference type="PROSITE" id="PS50305"/>
    </source>
</evidence>
<dbReference type="InterPro" id="IPR026591">
    <property type="entry name" value="Sirtuin_cat_small_dom_sf"/>
</dbReference>
<dbReference type="EMBL" id="CAFBLJ010000101">
    <property type="protein sequence ID" value="CAB4879474.1"/>
    <property type="molecule type" value="Genomic_DNA"/>
</dbReference>
<dbReference type="InterPro" id="IPR050134">
    <property type="entry name" value="NAD-dep_sirtuin_deacylases"/>
</dbReference>
<dbReference type="CDD" id="cd01407">
    <property type="entry name" value="SIR2-fam"/>
    <property type="match status" value="1"/>
</dbReference>
<proteinExistence type="predicted"/>
<dbReference type="EMBL" id="CAEZYH010000010">
    <property type="protein sequence ID" value="CAB4712139.1"/>
    <property type="molecule type" value="Genomic_DNA"/>
</dbReference>
<evidence type="ECO:0000313" key="5">
    <source>
        <dbReference type="EMBL" id="CAB4770568.1"/>
    </source>
</evidence>
<gene>
    <name evidence="4" type="ORF">UFOPK2658_00469</name>
    <name evidence="5" type="ORF">UFOPK2880_00796</name>
    <name evidence="6" type="ORF">UFOPK3304_01505</name>
    <name evidence="7" type="ORF">UFOPK3494_01410</name>
    <name evidence="8" type="ORF">UFOPK4134_01524</name>
</gene>
<dbReference type="PROSITE" id="PS50305">
    <property type="entry name" value="SIRTUIN"/>
    <property type="match status" value="1"/>
</dbReference>
<dbReference type="Gene3D" id="3.30.1600.10">
    <property type="entry name" value="SIR2/SIRT2 'Small Domain"/>
    <property type="match status" value="1"/>
</dbReference>
<sequence>MPMLIKDIHSPEFAQVRQWVIEARRITILTGAGISTASGVPDFRGPNGIWTKNPLAEKFSNIKTYKSDESVRIAGWKASSERRLSSVKPNVGHLALVELERRGQLRGLATQNVDGLHLVAGNSPELVHEVHGTWRYTRCISCSDRLPVEDTLQRVDAGEADPKCLKCGGLMKRDVILFGEALVPDVIAGAMAAAEDADLVMAIGTQLNVTPAANVVTRGKAAGAKVIIMNNQPTDRDQYADAFLMGDITEMLPVLVAIPD</sequence>
<dbReference type="PANTHER" id="PTHR11085:SF10">
    <property type="entry name" value="NAD-DEPENDENT PROTEIN DEACYLASE SIRTUIN-5, MITOCHONDRIAL-RELATED"/>
    <property type="match status" value="1"/>
</dbReference>
<dbReference type="EMBL" id="CAFBMF010000114">
    <property type="protein sequence ID" value="CAB4909303.1"/>
    <property type="molecule type" value="Genomic_DNA"/>
</dbReference>
<dbReference type="InterPro" id="IPR026590">
    <property type="entry name" value="Ssirtuin_cat_dom"/>
</dbReference>
<dbReference type="Gene3D" id="3.40.50.1220">
    <property type="entry name" value="TPP-binding domain"/>
    <property type="match status" value="1"/>
</dbReference>
<dbReference type="EMBL" id="CAEZZP010000039">
    <property type="protein sequence ID" value="CAB4770568.1"/>
    <property type="molecule type" value="Genomic_DNA"/>
</dbReference>
<dbReference type="GO" id="GO:0070403">
    <property type="term" value="F:NAD+ binding"/>
    <property type="evidence" value="ECO:0007669"/>
    <property type="project" value="InterPro"/>
</dbReference>
<dbReference type="EMBL" id="CAFBPS010000149">
    <property type="protein sequence ID" value="CAB5035796.1"/>
    <property type="molecule type" value="Genomic_DNA"/>
</dbReference>
<evidence type="ECO:0000313" key="8">
    <source>
        <dbReference type="EMBL" id="CAB5035796.1"/>
    </source>
</evidence>
<dbReference type="InterPro" id="IPR003000">
    <property type="entry name" value="Sirtuin"/>
</dbReference>
<dbReference type="InterPro" id="IPR029035">
    <property type="entry name" value="DHS-like_NAD/FAD-binding_dom"/>
</dbReference>
<dbReference type="PANTHER" id="PTHR11085">
    <property type="entry name" value="NAD-DEPENDENT PROTEIN DEACYLASE SIRTUIN-5, MITOCHONDRIAL-RELATED"/>
    <property type="match status" value="1"/>
</dbReference>
<feature type="domain" description="Deacetylase sirtuin-type" evidence="3">
    <location>
        <begin position="1"/>
        <end position="260"/>
    </location>
</feature>
<evidence type="ECO:0000256" key="1">
    <source>
        <dbReference type="ARBA" id="ARBA00022679"/>
    </source>
</evidence>
<dbReference type="GO" id="GO:0017136">
    <property type="term" value="F:histone deacetylase activity, NAD-dependent"/>
    <property type="evidence" value="ECO:0007669"/>
    <property type="project" value="TreeGrafter"/>
</dbReference>
<evidence type="ECO:0000313" key="7">
    <source>
        <dbReference type="EMBL" id="CAB4909303.1"/>
    </source>
</evidence>
<keyword evidence="2" id="KW-0520">NAD</keyword>
<dbReference type="Pfam" id="PF02146">
    <property type="entry name" value="SIR2"/>
    <property type="match status" value="1"/>
</dbReference>
<name>A0A6J6QMT0_9ZZZZ</name>
<organism evidence="4">
    <name type="scientific">freshwater metagenome</name>
    <dbReference type="NCBI Taxonomy" id="449393"/>
    <lineage>
        <taxon>unclassified sequences</taxon>
        <taxon>metagenomes</taxon>
        <taxon>ecological metagenomes</taxon>
    </lineage>
</organism>
<reference evidence="4" key="1">
    <citation type="submission" date="2020-05" db="EMBL/GenBank/DDBJ databases">
        <authorList>
            <person name="Chiriac C."/>
            <person name="Salcher M."/>
            <person name="Ghai R."/>
            <person name="Kavagutti S V."/>
        </authorList>
    </citation>
    <scope>NUCLEOTIDE SEQUENCE</scope>
</reference>
<dbReference type="SUPFAM" id="SSF52467">
    <property type="entry name" value="DHS-like NAD/FAD-binding domain"/>
    <property type="match status" value="1"/>
</dbReference>
<keyword evidence="1" id="KW-0808">Transferase</keyword>
<evidence type="ECO:0000256" key="2">
    <source>
        <dbReference type="ARBA" id="ARBA00023027"/>
    </source>
</evidence>
<evidence type="ECO:0000313" key="6">
    <source>
        <dbReference type="EMBL" id="CAB4879474.1"/>
    </source>
</evidence>
<dbReference type="AlphaFoldDB" id="A0A6J6QMT0"/>
<protein>
    <submittedName>
        <fullName evidence="4">Unannotated protein</fullName>
    </submittedName>
</protein>
<evidence type="ECO:0000313" key="4">
    <source>
        <dbReference type="EMBL" id="CAB4712139.1"/>
    </source>
</evidence>